<dbReference type="Gene3D" id="3.30.2230.10">
    <property type="entry name" value="DUSP-like"/>
    <property type="match status" value="1"/>
</dbReference>
<feature type="compositionally biased region" description="Low complexity" evidence="7">
    <location>
        <begin position="1394"/>
        <end position="1406"/>
    </location>
</feature>
<dbReference type="Pfam" id="PF22456">
    <property type="entry name" value="PqqF-like_C_4"/>
    <property type="match status" value="1"/>
</dbReference>
<comment type="caution">
    <text evidence="10">The sequence shown here is derived from an EMBL/GenBank/DDBJ whole genome shotgun (WGS) entry which is preliminary data.</text>
</comment>
<feature type="domain" description="USP" evidence="8">
    <location>
        <begin position="1895"/>
        <end position="2738"/>
    </location>
</feature>
<evidence type="ECO:0000256" key="7">
    <source>
        <dbReference type="SAM" id="MobiDB-lite"/>
    </source>
</evidence>
<dbReference type="InterPro" id="IPR006311">
    <property type="entry name" value="TAT_signal"/>
</dbReference>
<dbReference type="InterPro" id="IPR038765">
    <property type="entry name" value="Papain-like_cys_pep_sf"/>
</dbReference>
<dbReference type="InterPro" id="IPR011249">
    <property type="entry name" value="Metalloenz_LuxS/M16"/>
</dbReference>
<dbReference type="InterPro" id="IPR054734">
    <property type="entry name" value="PqqF-like_C_4"/>
</dbReference>
<dbReference type="PROSITE" id="PS51318">
    <property type="entry name" value="TAT"/>
    <property type="match status" value="1"/>
</dbReference>
<dbReference type="PROSITE" id="PS50235">
    <property type="entry name" value="USP_3"/>
    <property type="match status" value="1"/>
</dbReference>
<feature type="compositionally biased region" description="Acidic residues" evidence="7">
    <location>
        <begin position="2760"/>
        <end position="2769"/>
    </location>
</feature>
<name>A0AAD9I4H8_9PEZI</name>
<feature type="region of interest" description="Disordered" evidence="7">
    <location>
        <begin position="1488"/>
        <end position="1531"/>
    </location>
</feature>
<dbReference type="Proteomes" id="UP001217918">
    <property type="component" value="Unassembled WGS sequence"/>
</dbReference>
<dbReference type="SMART" id="SM00695">
    <property type="entry name" value="DUSP"/>
    <property type="match status" value="1"/>
</dbReference>
<evidence type="ECO:0000256" key="5">
    <source>
        <dbReference type="ARBA" id="ARBA00022833"/>
    </source>
</evidence>
<dbReference type="Gene3D" id="3.90.70.10">
    <property type="entry name" value="Cysteine proteinases"/>
    <property type="match status" value="2"/>
</dbReference>
<keyword evidence="3" id="KW-0479">Metal-binding</keyword>
<evidence type="ECO:0000256" key="6">
    <source>
        <dbReference type="ARBA" id="ARBA00023049"/>
    </source>
</evidence>
<feature type="region of interest" description="Disordered" evidence="7">
    <location>
        <begin position="2884"/>
        <end position="2960"/>
    </location>
</feature>
<organism evidence="10 11">
    <name type="scientific">Phyllachora maydis</name>
    <dbReference type="NCBI Taxonomy" id="1825666"/>
    <lineage>
        <taxon>Eukaryota</taxon>
        <taxon>Fungi</taxon>
        <taxon>Dikarya</taxon>
        <taxon>Ascomycota</taxon>
        <taxon>Pezizomycotina</taxon>
        <taxon>Sordariomycetes</taxon>
        <taxon>Sordariomycetidae</taxon>
        <taxon>Phyllachorales</taxon>
        <taxon>Phyllachoraceae</taxon>
        <taxon>Phyllachora</taxon>
    </lineage>
</organism>
<protein>
    <recommendedName>
        <fullName evidence="12">Ubiquitinyl hydrolase 1</fullName>
    </recommendedName>
</protein>
<reference evidence="10" key="1">
    <citation type="journal article" date="2023" name="Mol. Plant Microbe Interact.">
        <title>Elucidating the Obligate Nature and Biological Capacity of an Invasive Fungal Corn Pathogen.</title>
        <authorList>
            <person name="MacCready J.S."/>
            <person name="Roggenkamp E.M."/>
            <person name="Gdanetz K."/>
            <person name="Chilvers M.I."/>
        </authorList>
    </citation>
    <scope>NUCLEOTIDE SEQUENCE</scope>
    <source>
        <strain evidence="10">PM02</strain>
    </source>
</reference>
<dbReference type="InterPro" id="IPR007863">
    <property type="entry name" value="Peptidase_M16_C"/>
</dbReference>
<dbReference type="InterPro" id="IPR035927">
    <property type="entry name" value="DUSP-like_sf"/>
</dbReference>
<evidence type="ECO:0000313" key="11">
    <source>
        <dbReference type="Proteomes" id="UP001217918"/>
    </source>
</evidence>
<dbReference type="GO" id="GO:0051603">
    <property type="term" value="P:proteolysis involved in protein catabolic process"/>
    <property type="evidence" value="ECO:0007669"/>
    <property type="project" value="TreeGrafter"/>
</dbReference>
<dbReference type="GO" id="GO:0043171">
    <property type="term" value="P:peptide catabolic process"/>
    <property type="evidence" value="ECO:0007669"/>
    <property type="project" value="TreeGrafter"/>
</dbReference>
<dbReference type="GO" id="GO:0016579">
    <property type="term" value="P:protein deubiquitination"/>
    <property type="evidence" value="ECO:0007669"/>
    <property type="project" value="InterPro"/>
</dbReference>
<dbReference type="InterPro" id="IPR006615">
    <property type="entry name" value="Pept_C19_DUSP"/>
</dbReference>
<dbReference type="InterPro" id="IPR032632">
    <property type="entry name" value="Peptidase_M16_M"/>
</dbReference>
<feature type="region of interest" description="Disordered" evidence="7">
    <location>
        <begin position="2759"/>
        <end position="2787"/>
    </location>
</feature>
<feature type="region of interest" description="Disordered" evidence="7">
    <location>
        <begin position="1309"/>
        <end position="1340"/>
    </location>
</feature>
<dbReference type="GO" id="GO:0004222">
    <property type="term" value="F:metalloendopeptidase activity"/>
    <property type="evidence" value="ECO:0007669"/>
    <property type="project" value="TreeGrafter"/>
</dbReference>
<keyword evidence="4" id="KW-0378">Hydrolase</keyword>
<dbReference type="InterPro" id="IPR018200">
    <property type="entry name" value="USP_CS"/>
</dbReference>
<dbReference type="InterPro" id="IPR028889">
    <property type="entry name" value="USP"/>
</dbReference>
<dbReference type="PROSITE" id="PS00972">
    <property type="entry name" value="USP_1"/>
    <property type="match status" value="1"/>
</dbReference>
<evidence type="ECO:0000256" key="4">
    <source>
        <dbReference type="ARBA" id="ARBA00022801"/>
    </source>
</evidence>
<dbReference type="Pfam" id="PF00675">
    <property type="entry name" value="Peptidase_M16"/>
    <property type="match status" value="1"/>
</dbReference>
<sequence length="3024" mass="332966">MAPGADEAFTPKTMSSRLSRMKFMQRAAATAATSAASSSPATPAAGDSDGSAAKRRKVSHPGPPAGPATASVTSEAALFDHKAMRAALAEEESKRQMAIAERAAALGDARWVLSGAELSTPGRAAGQPALRVLPVGFAQIDSAGAACGRLGVDSDEEEQYEPEPKAFFLKFNMGKRSTKAGFTMKNGNDRVDSRSENSHFITSHSTLFLQLHDGLGFDLYSSSAAEWALSPPKEIKNFNPNSQPASQLSFLACAANNKLHGCRRAAFEVSLLFVGSLFNAITQPLERGSPTQVPAASHFLAQQLSKLANGLELYPQQSAVILSHACVALGAGVCPRESAAVIRLANQLEVLLVHDHDTDKASAAMDVGVGSFSDEDDMPGMAHAVEHLLFMGTKKYPVENSYNVYLSSNSGSSNAYTGPTNTNYYFELAAKPSNDEEPSASNPSPLLGGLDRFAQFFVEPLFLASTLDRELQAVDSENKKNLQSDTWRMHQLEKSLSNPKHPFCHFSTGNLEVLKTLPESRGINVRDKFIEFYEKHYSANRMKLCVLGREPLDVLEAWVIQLFSDVRNKDLKPNRWTDEQPFTSDHLCILTCTKPVMESRELNLFFPYLDEELLFETQPSRYISHLIGHEGPGSIMAYIKSKGWANALSAGAYPVCVGSPGVFDCQIRLTEEGLKNYKEIVMVFFQYVALLRETPPQQWIFDEQKEMADVDFKFKQKTPASRFTISCANYPGTWDRKERWYGTEYTSKKIPADFMRQVERAAASTAQERIPQLHLPHKNQFIPTKLEVERKEIKEPAPAPKIVRNDNLARTWYKKDDTFWVPKANLIVSCKSAVIYASAANSVKARLFTDLVRDALEEYSYDADLAGLQYVLSLDSRGLFIEVSGYNDKLSVLLEQVLITTRDVEIKDDRFHIIKERLMRGYRNWELQQPFTQIGDYTSWLTVEHDHVVEELAAELPSITADDLPRPQWPVQRSLLFPPGSNYLWRKTLKDKANVNHCIEYWLFIGDKADHGIRARTLLLDQMIHEPAFDQLRTKEQLGYIVYSGVRASTTTYGFRFIIQSEKTAPFLECRIEAFLTGFLDSLKAMSDSDFEKHKRSLIVKRLEKPKYLDQETSKHWNQIHSEYYDFESGPRDVAHIKPLSKRDMIDFFEHYVDPASHARAKLAVYLIAQAKSDVSTKQISDLVKTLSLDETAAAQAATDLQARLSAAGHDEAREIAGLRDYLLHDLTVAEDRIDAAVEAWKSIHTANGVGADGLHEDAEPPSANGTRPVVIGDVRGYKAGLLVSAGPRAVKDLIKTTKTSKTGRLAFTTSSQKKRRVTRQSTKDRESSKPAHAASDLADRVLLSTEEDADPAFSFNAANIATPPYVRDSSLPLPGIPPRLQAAQSSLGGTDYASSAASSPCAVSADLSIDNERDPEPGPSLSLPGQPRPRSQSPLINPSHRAVMGESVDPVQRSSSPLKRRASSMEPEGDITEAQEDVYMMGVDAAEAGEPEPGIGPKKNAGNAVSGQMDGAGRGTEAASSSSNAPDAPPFAEQLKTIHNLVEEFRGASLQKGQEVYLVSRQWLSRAQAFGADAKHLVKDTSAPSPGPVDNSDIIQAIFEDATGKTCVKLKPGMGLEDFEPFPKAAWDLLLSWYGIVEGQIPIVRTAHDTTFSAGESANVQIEYHPPLFIIHRLWSCVSTLPIEQEIKQKKPPPPVIMHSSSHPFMDFFREAKKHTGIPVDRNVRMWRILQTIPASDDDPSSGIKTPPDSPNRLAASRIRTDAPIPPGSWPEMLLDNETFMRLEKNVGRALVEGKDQTANPKYNGSMTLGHHNLMVDQTLVLDESIMPPDSFVSNFFGGAQEGSEDRTATSKGNSGKLAAPTRGTGSGRVSPAPQGIMTRGRAQYKSGRVIGTTGLQNLGNTCYMNSALQCVRSVEELTKYFLTHEAAKEINSDNPLSHNGEVATAYSKLLDEIYKTPPPPSVAPRHFKTVIGRYAPSFSGYGQQDSQEFLGFLLDGLQEDLSRVKKKPYIEKPDSTDDMINNPAAIREMAEKVWDITKKRDDSVIADLFTGMYQSTLVCPQCDKISITFDPFNNLTLPLPVANVWNRTVKYFPLNDSPVEISVDIDKTSSMKALKQFISARVGVPVERLFGAEEFRDKFFKYYLDDFATVSEEIQNSDHPTMFELEAPPTNVAERKDKAKKKPAYRSMLDNEEPADVVPSWDDPVAARLLVPVVHRLIGPEDGGGNRRRLNRSRQEGELPPPHFIVLTPEEARSEDMIRRKILEKIATFTTWPELALADDSDTEEPMDQELVNPSDADSSGDTKVTAKSVEGEEDIVDVSMSDAADSRKARTCNNTASRAYPLLLKKFRNKRPKWLDTQQFLAPHFQNLFEIGFFRDPGSLIPTGWQNVQEDSSFPRLSTRQRKAAASDVEMCSPGGWEGSEESGSEEASPSQHSSVTRMMEESSDEGGEEFRPVSEMLMPPRSVVRRSGSGGRGGKKKVSGGKTTYGKKGKKRQERQQRERAAQRQQQQESMEPDADDAGYDGGPLVRPGEGLVVDWNETAWASLFDGNSPVGRSGMKTYSDVPTLEDVGLLERTKQRSYRKKHGISLNDCLDEFEKEEILSEQDTWYCPRCKEHRRASKKFDLWKTPDILVVHLKRFSSSGYRRDKLDILVDFPVEELDLTHRVIDKVSGKEEIYDLFAVDDHWGGLGGGHYTAFAKNFINDTWYEYNDTSVSKVDDPSRVVSSGAYLLFYRRRSDVPLGGPRFQEILDRWNSEFGGDDNTADSGEEGRLGQGSSLRGSPSASTGAGLILHQAKGGLASTQSESTLTSGTLDNAEGSAASRPFPLYLGDGAPHWTGGDGDTVRNSIELDDEAIDLPAYGNAAASMPLKLNTSQWTFQPLGAAGAGTGSEATAGGGDDDDDDDDDVDGDIASDAARNDGGSEAGREFAADGGFDDESGSADAIDLVEAPPPPGADEQDAMRGLTSHIWENKANRVLEVPNDMGLDQASDKVVDIHVGDADEQDAPDAGAHDVMPSVEDGVA</sequence>
<dbReference type="GO" id="GO:0046872">
    <property type="term" value="F:metal ion binding"/>
    <property type="evidence" value="ECO:0007669"/>
    <property type="project" value="UniProtKB-KW"/>
</dbReference>
<accession>A0AAD9I4H8</accession>
<feature type="compositionally biased region" description="Acidic residues" evidence="7">
    <location>
        <begin position="2899"/>
        <end position="2913"/>
    </location>
</feature>
<dbReference type="CDD" id="cd02674">
    <property type="entry name" value="Peptidase_C19R"/>
    <property type="match status" value="1"/>
</dbReference>
<feature type="domain" description="DUSP" evidence="9">
    <location>
        <begin position="1530"/>
        <end position="1649"/>
    </location>
</feature>
<dbReference type="SUPFAM" id="SSF143791">
    <property type="entry name" value="DUSP-like"/>
    <property type="match status" value="1"/>
</dbReference>
<feature type="compositionally biased region" description="Low complexity" evidence="7">
    <location>
        <begin position="27"/>
        <end position="45"/>
    </location>
</feature>
<comment type="similarity">
    <text evidence="1">Belongs to the peptidase M16 family.</text>
</comment>
<feature type="region of interest" description="Disordered" evidence="7">
    <location>
        <begin position="2394"/>
        <end position="2528"/>
    </location>
</feature>
<dbReference type="GO" id="GO:0005739">
    <property type="term" value="C:mitochondrion"/>
    <property type="evidence" value="ECO:0007669"/>
    <property type="project" value="TreeGrafter"/>
</dbReference>
<evidence type="ECO:0000256" key="1">
    <source>
        <dbReference type="ARBA" id="ARBA00007261"/>
    </source>
</evidence>
<dbReference type="InterPro" id="IPR050626">
    <property type="entry name" value="Peptidase_M16"/>
</dbReference>
<evidence type="ECO:0000259" key="9">
    <source>
        <dbReference type="PROSITE" id="PS51283"/>
    </source>
</evidence>
<proteinExistence type="inferred from homology"/>
<feature type="region of interest" description="Disordered" evidence="7">
    <location>
        <begin position="1838"/>
        <end position="1877"/>
    </location>
</feature>
<evidence type="ECO:0000256" key="3">
    <source>
        <dbReference type="ARBA" id="ARBA00022723"/>
    </source>
</evidence>
<feature type="region of interest" description="Disordered" evidence="7">
    <location>
        <begin position="1"/>
        <end position="72"/>
    </location>
</feature>
<keyword evidence="2" id="KW-0645">Protease</keyword>
<dbReference type="InterPro" id="IPR011765">
    <property type="entry name" value="Pept_M16_N"/>
</dbReference>
<keyword evidence="6" id="KW-0482">Metalloprotease</keyword>
<keyword evidence="5" id="KW-0862">Zinc</keyword>
<dbReference type="FunFam" id="3.30.830.10:FF:000005">
    <property type="entry name" value="nardilysin isoform X1"/>
    <property type="match status" value="1"/>
</dbReference>
<feature type="region of interest" description="Disordered" evidence="7">
    <location>
        <begin position="2282"/>
        <end position="2310"/>
    </location>
</feature>
<feature type="region of interest" description="Disordered" evidence="7">
    <location>
        <begin position="1735"/>
        <end position="1772"/>
    </location>
</feature>
<dbReference type="PROSITE" id="PS00973">
    <property type="entry name" value="USP_2"/>
    <property type="match status" value="1"/>
</dbReference>
<keyword evidence="11" id="KW-1185">Reference proteome</keyword>
<feature type="compositionally biased region" description="Low complexity" evidence="7">
    <location>
        <begin position="2776"/>
        <end position="2785"/>
    </location>
</feature>
<feature type="region of interest" description="Disordered" evidence="7">
    <location>
        <begin position="2222"/>
        <end position="2244"/>
    </location>
</feature>
<dbReference type="GO" id="GO:0004843">
    <property type="term" value="F:cysteine-type deubiquitinase activity"/>
    <property type="evidence" value="ECO:0007669"/>
    <property type="project" value="InterPro"/>
</dbReference>
<dbReference type="PANTHER" id="PTHR43690:SF18">
    <property type="entry name" value="INSULIN-DEGRADING ENZYME-RELATED"/>
    <property type="match status" value="1"/>
</dbReference>
<feature type="region of interest" description="Disordered" evidence="7">
    <location>
        <begin position="3002"/>
        <end position="3024"/>
    </location>
</feature>
<dbReference type="PROSITE" id="PS51283">
    <property type="entry name" value="DUSP"/>
    <property type="match status" value="1"/>
</dbReference>
<dbReference type="Pfam" id="PF16187">
    <property type="entry name" value="Peptidase_M16_M"/>
    <property type="match status" value="1"/>
</dbReference>
<dbReference type="PANTHER" id="PTHR43690">
    <property type="entry name" value="NARDILYSIN"/>
    <property type="match status" value="1"/>
</dbReference>
<evidence type="ECO:0000256" key="2">
    <source>
        <dbReference type="ARBA" id="ARBA00022670"/>
    </source>
</evidence>
<feature type="region of interest" description="Disordered" evidence="7">
    <location>
        <begin position="1373"/>
        <end position="1473"/>
    </location>
</feature>
<evidence type="ECO:0008006" key="12">
    <source>
        <dbReference type="Google" id="ProtNLM"/>
    </source>
</evidence>
<dbReference type="Gene3D" id="3.30.830.10">
    <property type="entry name" value="Metalloenzyme, LuxS/M16 peptidase-like"/>
    <property type="match status" value="5"/>
</dbReference>
<dbReference type="Pfam" id="PF00443">
    <property type="entry name" value="UCH"/>
    <property type="match status" value="1"/>
</dbReference>
<dbReference type="SUPFAM" id="SSF54001">
    <property type="entry name" value="Cysteine proteinases"/>
    <property type="match status" value="1"/>
</dbReference>
<feature type="compositionally biased region" description="Basic residues" evidence="7">
    <location>
        <begin position="2477"/>
        <end position="2497"/>
    </location>
</feature>
<dbReference type="GO" id="GO:0005829">
    <property type="term" value="C:cytosol"/>
    <property type="evidence" value="ECO:0007669"/>
    <property type="project" value="TreeGrafter"/>
</dbReference>
<evidence type="ECO:0000313" key="10">
    <source>
        <dbReference type="EMBL" id="KAK2070102.1"/>
    </source>
</evidence>
<dbReference type="Pfam" id="PF06337">
    <property type="entry name" value="DUSP"/>
    <property type="match status" value="1"/>
</dbReference>
<evidence type="ECO:0000259" key="8">
    <source>
        <dbReference type="PROSITE" id="PS50235"/>
    </source>
</evidence>
<dbReference type="InterPro" id="IPR001394">
    <property type="entry name" value="Peptidase_C19_UCH"/>
</dbReference>
<dbReference type="SUPFAM" id="SSF63411">
    <property type="entry name" value="LuxS/MPP-like metallohydrolase"/>
    <property type="match status" value="4"/>
</dbReference>
<dbReference type="EMBL" id="JAQQPM010000003">
    <property type="protein sequence ID" value="KAK2070102.1"/>
    <property type="molecule type" value="Genomic_DNA"/>
</dbReference>
<dbReference type="FunFam" id="3.30.830.10:FF:000004">
    <property type="entry name" value="Putative insulin-degrading enzyme"/>
    <property type="match status" value="1"/>
</dbReference>
<gene>
    <name evidence="10" type="ORF">P8C59_004630</name>
</gene>
<dbReference type="Pfam" id="PF05193">
    <property type="entry name" value="Peptidase_M16_C"/>
    <property type="match status" value="1"/>
</dbReference>